<dbReference type="Proteomes" id="UP000050509">
    <property type="component" value="Unassembled WGS sequence"/>
</dbReference>
<dbReference type="EMBL" id="LJCR01000130">
    <property type="protein sequence ID" value="KPV54017.1"/>
    <property type="molecule type" value="Genomic_DNA"/>
</dbReference>
<organism evidence="1 2">
    <name type="scientific">Kouleothrix aurantiaca</name>
    <dbReference type="NCBI Taxonomy" id="186479"/>
    <lineage>
        <taxon>Bacteria</taxon>
        <taxon>Bacillati</taxon>
        <taxon>Chloroflexota</taxon>
        <taxon>Chloroflexia</taxon>
        <taxon>Chloroflexales</taxon>
        <taxon>Roseiflexineae</taxon>
        <taxon>Roseiflexaceae</taxon>
        <taxon>Kouleothrix</taxon>
    </lineage>
</organism>
<accession>A0A0P9D4K1</accession>
<proteinExistence type="predicted"/>
<name>A0A0P9D4K1_9CHLR</name>
<gene>
    <name evidence="1" type="ORF">SE17_06265</name>
</gene>
<dbReference type="AlphaFoldDB" id="A0A0P9D4K1"/>
<protein>
    <submittedName>
        <fullName evidence="1">Uncharacterized protein</fullName>
    </submittedName>
</protein>
<comment type="caution">
    <text evidence="1">The sequence shown here is derived from an EMBL/GenBank/DDBJ whole genome shotgun (WGS) entry which is preliminary data.</text>
</comment>
<keyword evidence="2" id="KW-1185">Reference proteome</keyword>
<evidence type="ECO:0000313" key="1">
    <source>
        <dbReference type="EMBL" id="KPV54017.1"/>
    </source>
</evidence>
<sequence>MLTRITITLSIKEREALSQLAKRDFRGLKEHIRYILRQEVERQSVLVLARDTSSTTQAAG</sequence>
<evidence type="ECO:0000313" key="2">
    <source>
        <dbReference type="Proteomes" id="UP000050509"/>
    </source>
</evidence>
<reference evidence="1 2" key="1">
    <citation type="submission" date="2015-09" db="EMBL/GenBank/DDBJ databases">
        <title>Draft genome sequence of Kouleothrix aurantiaca JCM 19913.</title>
        <authorList>
            <person name="Hemp J."/>
        </authorList>
    </citation>
    <scope>NUCLEOTIDE SEQUENCE [LARGE SCALE GENOMIC DNA]</scope>
    <source>
        <strain evidence="1 2">COM-B</strain>
    </source>
</reference>